<keyword evidence="2" id="KW-1185">Reference proteome</keyword>
<dbReference type="EMBL" id="JBHRSL010000004">
    <property type="protein sequence ID" value="MFC3051802.1"/>
    <property type="molecule type" value="Genomic_DNA"/>
</dbReference>
<dbReference type="Proteomes" id="UP001595444">
    <property type="component" value="Unassembled WGS sequence"/>
</dbReference>
<sequence length="115" mass="13108">MTLKKLAVSASIALAFTTFNPQNVLAEGFRGKQFLEMPPEQQQYWLNGSIGTLVYIAAFKKAEIGQCVNDWYFGEKFGERNWLILESMKKYPDHQPVVILVALTERACGKYTKIE</sequence>
<evidence type="ECO:0000313" key="2">
    <source>
        <dbReference type="Proteomes" id="UP001595444"/>
    </source>
</evidence>
<reference evidence="2" key="1">
    <citation type="journal article" date="2019" name="Int. J. Syst. Evol. Microbiol.">
        <title>The Global Catalogue of Microorganisms (GCM) 10K type strain sequencing project: providing services to taxonomists for standard genome sequencing and annotation.</title>
        <authorList>
            <consortium name="The Broad Institute Genomics Platform"/>
            <consortium name="The Broad Institute Genome Sequencing Center for Infectious Disease"/>
            <person name="Wu L."/>
            <person name="Ma J."/>
        </authorList>
    </citation>
    <scope>NUCLEOTIDE SEQUENCE [LARGE SCALE GENOMIC DNA]</scope>
    <source>
        <strain evidence="2">KCTC 62164</strain>
    </source>
</reference>
<proteinExistence type="predicted"/>
<comment type="caution">
    <text evidence="1">The sequence shown here is derived from an EMBL/GenBank/DDBJ whole genome shotgun (WGS) entry which is preliminary data.</text>
</comment>
<evidence type="ECO:0000313" key="1">
    <source>
        <dbReference type="EMBL" id="MFC3051802.1"/>
    </source>
</evidence>
<name>A0ABV7D4I4_9PROT</name>
<evidence type="ECO:0008006" key="3">
    <source>
        <dbReference type="Google" id="ProtNLM"/>
    </source>
</evidence>
<gene>
    <name evidence="1" type="ORF">ACFOKA_07795</name>
</gene>
<dbReference type="RefSeq" id="WP_194215268.1">
    <property type="nucleotide sequence ID" value="NZ_CP061205.1"/>
</dbReference>
<accession>A0ABV7D4I4</accession>
<protein>
    <recommendedName>
        <fullName evidence="3">Rap1a immunity protein domain-containing protein</fullName>
    </recommendedName>
</protein>
<organism evidence="1 2">
    <name type="scientific">Kordiimonas pumila</name>
    <dbReference type="NCBI Taxonomy" id="2161677"/>
    <lineage>
        <taxon>Bacteria</taxon>
        <taxon>Pseudomonadati</taxon>
        <taxon>Pseudomonadota</taxon>
        <taxon>Alphaproteobacteria</taxon>
        <taxon>Kordiimonadales</taxon>
        <taxon>Kordiimonadaceae</taxon>
        <taxon>Kordiimonas</taxon>
    </lineage>
</organism>